<reference evidence="2" key="1">
    <citation type="submission" date="2021-01" db="EMBL/GenBank/DDBJ databases">
        <title>Caligus Genome Assembly.</title>
        <authorList>
            <person name="Gallardo-Escarate C."/>
        </authorList>
    </citation>
    <scope>NUCLEOTIDE SEQUENCE [LARGE SCALE GENOMIC DNA]</scope>
</reference>
<dbReference type="Proteomes" id="UP000595437">
    <property type="component" value="Chromosome 9"/>
</dbReference>
<dbReference type="AlphaFoldDB" id="A0A7T8GY10"/>
<name>A0A7T8GY10_CALRO</name>
<keyword evidence="2" id="KW-1185">Reference proteome</keyword>
<gene>
    <name evidence="1" type="ORF">FKW44_013742</name>
</gene>
<accession>A0A7T8GY10</accession>
<proteinExistence type="predicted"/>
<organism evidence="1 2">
    <name type="scientific">Caligus rogercresseyi</name>
    <name type="common">Sea louse</name>
    <dbReference type="NCBI Taxonomy" id="217165"/>
    <lineage>
        <taxon>Eukaryota</taxon>
        <taxon>Metazoa</taxon>
        <taxon>Ecdysozoa</taxon>
        <taxon>Arthropoda</taxon>
        <taxon>Crustacea</taxon>
        <taxon>Multicrustacea</taxon>
        <taxon>Hexanauplia</taxon>
        <taxon>Copepoda</taxon>
        <taxon>Siphonostomatoida</taxon>
        <taxon>Caligidae</taxon>
        <taxon>Caligus</taxon>
    </lineage>
</organism>
<protein>
    <submittedName>
        <fullName evidence="1">Uncharacterized protein</fullName>
    </submittedName>
</protein>
<evidence type="ECO:0000313" key="1">
    <source>
        <dbReference type="EMBL" id="QQP39888.1"/>
    </source>
</evidence>
<sequence length="53" mass="5576">MARSCAKVQPAVNELPHVLLGRTDRLRVASSNLTLLSVSLVSTSPMSGACHSN</sequence>
<dbReference type="EMBL" id="CP045898">
    <property type="protein sequence ID" value="QQP39888.1"/>
    <property type="molecule type" value="Genomic_DNA"/>
</dbReference>
<evidence type="ECO:0000313" key="2">
    <source>
        <dbReference type="Proteomes" id="UP000595437"/>
    </source>
</evidence>